<accession>A0A3B0VBQ7</accession>
<organism evidence="1">
    <name type="scientific">hydrothermal vent metagenome</name>
    <dbReference type="NCBI Taxonomy" id="652676"/>
    <lineage>
        <taxon>unclassified sequences</taxon>
        <taxon>metagenomes</taxon>
        <taxon>ecological metagenomes</taxon>
    </lineage>
</organism>
<dbReference type="AlphaFoldDB" id="A0A3B0VBQ7"/>
<name>A0A3B0VBQ7_9ZZZZ</name>
<reference evidence="1" key="1">
    <citation type="submission" date="2018-06" db="EMBL/GenBank/DDBJ databases">
        <authorList>
            <person name="Zhirakovskaya E."/>
        </authorList>
    </citation>
    <scope>NUCLEOTIDE SEQUENCE</scope>
</reference>
<gene>
    <name evidence="1" type="ORF">MNBD_BACTEROID06-1009</name>
</gene>
<dbReference type="EMBL" id="UOES01000564">
    <property type="protein sequence ID" value="VAW29406.1"/>
    <property type="molecule type" value="Genomic_DNA"/>
</dbReference>
<dbReference type="InterPro" id="IPR026341">
    <property type="entry name" value="T9SS_type_B"/>
</dbReference>
<proteinExistence type="predicted"/>
<feature type="non-terminal residue" evidence="1">
    <location>
        <position position="1"/>
    </location>
</feature>
<evidence type="ECO:0000313" key="1">
    <source>
        <dbReference type="EMBL" id="VAW29406.1"/>
    </source>
</evidence>
<dbReference type="NCBIfam" id="TIGR04131">
    <property type="entry name" value="Bac_Flav_CTERM"/>
    <property type="match status" value="1"/>
</dbReference>
<protein>
    <recommendedName>
        <fullName evidence="2">Gliding motility-associated C-terminal domain-containing protein</fullName>
    </recommendedName>
</protein>
<evidence type="ECO:0008006" key="2">
    <source>
        <dbReference type="Google" id="ProtNLM"/>
    </source>
</evidence>
<sequence>NTVFLPRIKGVREDGFMMQIFDRWGHLLFESNVKTEGWNGRLFSTGKLMPAGVYVYKLELVYVSGEQTTIVGDINLIR</sequence>
<dbReference type="Pfam" id="PF13585">
    <property type="entry name" value="CHU_C"/>
    <property type="match status" value="1"/>
</dbReference>